<evidence type="ECO:0000313" key="2">
    <source>
        <dbReference type="Proteomes" id="UP001279734"/>
    </source>
</evidence>
<keyword evidence="2" id="KW-1185">Reference proteome</keyword>
<dbReference type="EMBL" id="BSYO01000038">
    <property type="protein sequence ID" value="GMH30581.1"/>
    <property type="molecule type" value="Genomic_DNA"/>
</dbReference>
<evidence type="ECO:0000313" key="1">
    <source>
        <dbReference type="EMBL" id="GMH30581.1"/>
    </source>
</evidence>
<proteinExistence type="predicted"/>
<organism evidence="1 2">
    <name type="scientific">Nepenthes gracilis</name>
    <name type="common">Slender pitcher plant</name>
    <dbReference type="NCBI Taxonomy" id="150966"/>
    <lineage>
        <taxon>Eukaryota</taxon>
        <taxon>Viridiplantae</taxon>
        <taxon>Streptophyta</taxon>
        <taxon>Embryophyta</taxon>
        <taxon>Tracheophyta</taxon>
        <taxon>Spermatophyta</taxon>
        <taxon>Magnoliopsida</taxon>
        <taxon>eudicotyledons</taxon>
        <taxon>Gunneridae</taxon>
        <taxon>Pentapetalae</taxon>
        <taxon>Caryophyllales</taxon>
        <taxon>Nepenthaceae</taxon>
        <taxon>Nepenthes</taxon>
    </lineage>
</organism>
<gene>
    <name evidence="1" type="ORF">Nepgr_032424</name>
</gene>
<comment type="caution">
    <text evidence="1">The sequence shown here is derived from an EMBL/GenBank/DDBJ whole genome shotgun (WGS) entry which is preliminary data.</text>
</comment>
<protein>
    <submittedName>
        <fullName evidence="1">Uncharacterized protein</fullName>
    </submittedName>
</protein>
<dbReference type="Proteomes" id="UP001279734">
    <property type="component" value="Unassembled WGS sequence"/>
</dbReference>
<name>A0AAD3TK03_NEPGR</name>
<accession>A0AAD3TK03</accession>
<reference evidence="1" key="1">
    <citation type="submission" date="2023-05" db="EMBL/GenBank/DDBJ databases">
        <title>Nepenthes gracilis genome sequencing.</title>
        <authorList>
            <person name="Fukushima K."/>
        </authorList>
    </citation>
    <scope>NUCLEOTIDE SEQUENCE</scope>
    <source>
        <strain evidence="1">SING2019-196</strain>
    </source>
</reference>
<sequence>MKFWIRRYAKFPKKCSRLAGKPQLLSLLIFNHGRTSFSKSRRYQACVRKAKNEKEVGNPIFGSFSKVTSSSDNLIQQMALTIEKLTKSLEEEGFQMATIVNRLEDRNLVLKASRKIQDHLERDAKEDESFNGTTKG</sequence>
<dbReference type="AlphaFoldDB" id="A0AAD3TK03"/>